<dbReference type="GO" id="GO:0006397">
    <property type="term" value="P:mRNA processing"/>
    <property type="evidence" value="ECO:0007669"/>
    <property type="project" value="UniProtKB-KW"/>
</dbReference>
<dbReference type="Pfam" id="PF01480">
    <property type="entry name" value="PWI"/>
    <property type="match status" value="1"/>
</dbReference>
<dbReference type="InterPro" id="IPR002483">
    <property type="entry name" value="PWI_dom"/>
</dbReference>
<name>A0A9P6RLT1_9FUNG</name>
<dbReference type="SMART" id="SM00311">
    <property type="entry name" value="PWI"/>
    <property type="match status" value="1"/>
</dbReference>
<dbReference type="EMBL" id="JAAAIN010000095">
    <property type="protein sequence ID" value="KAG0320593.1"/>
    <property type="molecule type" value="Genomic_DNA"/>
</dbReference>
<dbReference type="PANTHER" id="PTHR23148">
    <property type="entry name" value="SERINE/ARGININE REGULATED NUCLEAR MATRIX PROTEIN"/>
    <property type="match status" value="1"/>
</dbReference>
<dbReference type="GO" id="GO:0005681">
    <property type="term" value="C:spliceosomal complex"/>
    <property type="evidence" value="ECO:0007669"/>
    <property type="project" value="TreeGrafter"/>
</dbReference>
<gene>
    <name evidence="4" type="ORF">BGZ97_013153</name>
</gene>
<dbReference type="Gene3D" id="1.20.1390.10">
    <property type="entry name" value="PWI domain"/>
    <property type="match status" value="1"/>
</dbReference>
<feature type="compositionally biased region" description="Low complexity" evidence="2">
    <location>
        <begin position="261"/>
        <end position="272"/>
    </location>
</feature>
<dbReference type="OrthoDB" id="163257at2759"/>
<organism evidence="4 5">
    <name type="scientific">Linnemannia gamsii</name>
    <dbReference type="NCBI Taxonomy" id="64522"/>
    <lineage>
        <taxon>Eukaryota</taxon>
        <taxon>Fungi</taxon>
        <taxon>Fungi incertae sedis</taxon>
        <taxon>Mucoromycota</taxon>
        <taxon>Mortierellomycotina</taxon>
        <taxon>Mortierellomycetes</taxon>
        <taxon>Mortierellales</taxon>
        <taxon>Mortierellaceae</taxon>
        <taxon>Linnemannia</taxon>
    </lineage>
</organism>
<feature type="compositionally biased region" description="Low complexity" evidence="2">
    <location>
        <begin position="279"/>
        <end position="291"/>
    </location>
</feature>
<evidence type="ECO:0000256" key="1">
    <source>
        <dbReference type="ARBA" id="ARBA00022664"/>
    </source>
</evidence>
<dbReference type="AlphaFoldDB" id="A0A9P6RLT1"/>
<dbReference type="GO" id="GO:0048024">
    <property type="term" value="P:regulation of mRNA splicing, via spliceosome"/>
    <property type="evidence" value="ECO:0007669"/>
    <property type="project" value="TreeGrafter"/>
</dbReference>
<dbReference type="InterPro" id="IPR036483">
    <property type="entry name" value="PWI_dom_sf"/>
</dbReference>
<evidence type="ECO:0000256" key="2">
    <source>
        <dbReference type="SAM" id="MobiDB-lite"/>
    </source>
</evidence>
<accession>A0A9P6RLT1</accession>
<evidence type="ECO:0000313" key="5">
    <source>
        <dbReference type="Proteomes" id="UP000823405"/>
    </source>
</evidence>
<dbReference type="PANTHER" id="PTHR23148:SF0">
    <property type="entry name" value="SERINE_ARGININE REPETITIVE MATRIX PROTEIN 1"/>
    <property type="match status" value="1"/>
</dbReference>
<protein>
    <recommendedName>
        <fullName evidence="3">PWI domain-containing protein</fullName>
    </recommendedName>
</protein>
<keyword evidence="1" id="KW-0507">mRNA processing</keyword>
<dbReference type="InterPro" id="IPR052225">
    <property type="entry name" value="Ser/Arg_repetitive_matrix"/>
</dbReference>
<feature type="region of interest" description="Disordered" evidence="2">
    <location>
        <begin position="309"/>
        <end position="331"/>
    </location>
</feature>
<dbReference type="PROSITE" id="PS51025">
    <property type="entry name" value="PWI"/>
    <property type="match status" value="1"/>
</dbReference>
<dbReference type="Proteomes" id="UP000823405">
    <property type="component" value="Unassembled WGS sequence"/>
</dbReference>
<evidence type="ECO:0000259" key="3">
    <source>
        <dbReference type="PROSITE" id="PS51025"/>
    </source>
</evidence>
<evidence type="ECO:0000313" key="4">
    <source>
        <dbReference type="EMBL" id="KAG0320593.1"/>
    </source>
</evidence>
<feature type="region of interest" description="Disordered" evidence="2">
    <location>
        <begin position="165"/>
        <end position="296"/>
    </location>
</feature>
<feature type="domain" description="PWI" evidence="3">
    <location>
        <begin position="28"/>
        <end position="126"/>
    </location>
</feature>
<sequence>MGDAGFFKGTSAGQDTRFSDKHKKMLKSMNFPPEFNQKVDMKKVNMKVIKDWMAERVIQLLGIEDEVVVEYAVGMLEEPSPDPKSMQINLQGFLDKNTQLFVLELWKLLISAQTSLGGIPQQFLDITKAEILKAKQAKEGALARIREQEEKERAIAAELRQKAQAIREASRPKALDIAKEPAVTRRDPDIKPTPVQDDRKAHEERRNRESQDRDRSRDRNGRRSGDLGVDSSKRRRIRSESRSRSRSRSRTIRKDTRSRSRTPPSATTSSAAGNVESQAAAPVETSAAAAAPVDPKILENQLREKLLRERVLQSVKNKRASTDAGSSEEKA</sequence>
<dbReference type="GO" id="GO:0003723">
    <property type="term" value="F:RNA binding"/>
    <property type="evidence" value="ECO:0007669"/>
    <property type="project" value="TreeGrafter"/>
</dbReference>
<keyword evidence="5" id="KW-1185">Reference proteome</keyword>
<feature type="compositionally biased region" description="Basic and acidic residues" evidence="2">
    <location>
        <begin position="168"/>
        <end position="225"/>
    </location>
</feature>
<proteinExistence type="predicted"/>
<comment type="caution">
    <text evidence="4">The sequence shown here is derived from an EMBL/GenBank/DDBJ whole genome shotgun (WGS) entry which is preliminary data.</text>
</comment>
<dbReference type="SUPFAM" id="SSF101233">
    <property type="entry name" value="PWI domain"/>
    <property type="match status" value="1"/>
</dbReference>
<reference evidence="4" key="1">
    <citation type="journal article" date="2020" name="Fungal Divers.">
        <title>Resolving the Mortierellaceae phylogeny through synthesis of multi-gene phylogenetics and phylogenomics.</title>
        <authorList>
            <person name="Vandepol N."/>
            <person name="Liber J."/>
            <person name="Desiro A."/>
            <person name="Na H."/>
            <person name="Kennedy M."/>
            <person name="Barry K."/>
            <person name="Grigoriev I.V."/>
            <person name="Miller A.N."/>
            <person name="O'Donnell K."/>
            <person name="Stajich J.E."/>
            <person name="Bonito G."/>
        </authorList>
    </citation>
    <scope>NUCLEOTIDE SEQUENCE</scope>
    <source>
        <strain evidence="4">NVP60</strain>
    </source>
</reference>